<protein>
    <submittedName>
        <fullName evidence="1">Uncharacterized protein</fullName>
    </submittedName>
</protein>
<geneLocation type="plasmid" evidence="1 2">
    <name>pRUNSL02</name>
</geneLocation>
<reference evidence="1 2" key="2">
    <citation type="journal article" date="2012" name="Stand. Genomic Sci.">
        <title>Complete genome sequence of the aquatic bacterium Runella slithyformis type strain (LSU 4(T)).</title>
        <authorList>
            <person name="Copeland A."/>
            <person name="Zhang X."/>
            <person name="Misra M."/>
            <person name="Lapidus A."/>
            <person name="Nolan M."/>
            <person name="Lucas S."/>
            <person name="Deshpande S."/>
            <person name="Cheng J.F."/>
            <person name="Tapia R."/>
            <person name="Goodwin L.A."/>
            <person name="Pitluck S."/>
            <person name="Liolios K."/>
            <person name="Pagani I."/>
            <person name="Ivanova N."/>
            <person name="Mikhailova N."/>
            <person name="Pati A."/>
            <person name="Chen A."/>
            <person name="Palaniappan K."/>
            <person name="Land M."/>
            <person name="Hauser L."/>
            <person name="Pan C."/>
            <person name="Jeffries C.D."/>
            <person name="Detter J.C."/>
            <person name="Brambilla E.M."/>
            <person name="Rohde M."/>
            <person name="Djao O.D."/>
            <person name="Goker M."/>
            <person name="Sikorski J."/>
            <person name="Tindall B.J."/>
            <person name="Woyke T."/>
            <person name="Bristow J."/>
            <person name="Eisen J.A."/>
            <person name="Markowitz V."/>
            <person name="Hugenholtz P."/>
            <person name="Kyrpides N.C."/>
            <person name="Klenk H.P."/>
            <person name="Mavromatis K."/>
        </authorList>
    </citation>
    <scope>NUCLEOTIDE SEQUENCE [LARGE SCALE GENOMIC DNA]</scope>
    <source>
        <strain evidence="2">ATCC 29530 / DSM 19594 / LMG 11500 / NCIMB 11436 / LSU 4</strain>
    </source>
</reference>
<dbReference type="EMBL" id="CP002861">
    <property type="protein sequence ID" value="AEI52089.1"/>
    <property type="molecule type" value="Genomic_DNA"/>
</dbReference>
<dbReference type="AlphaFoldDB" id="A0A7U4E932"/>
<accession>A0A7U4E932</accession>
<evidence type="ECO:0000313" key="2">
    <source>
        <dbReference type="Proteomes" id="UP000000493"/>
    </source>
</evidence>
<sequence length="106" mass="12480">MLIDLGDESNHYMLMANYYEHTSTEKANKRWYLANIYIHKVVNLFFDAGSINLGVRLNPDNHHQIEEIKIPFGQIYQIRKNKIGGIFDDEDNIYVELSKFNLPTFN</sequence>
<reference evidence="2" key="1">
    <citation type="submission" date="2011-06" db="EMBL/GenBank/DDBJ databases">
        <title>The complete genome of plasmid 2 of Runella slithyformis DSM 19594.</title>
        <authorList>
            <consortium name="US DOE Joint Genome Institute (JGI-PGF)"/>
            <person name="Lucas S."/>
            <person name="Han J."/>
            <person name="Lapidus A."/>
            <person name="Bruce D."/>
            <person name="Goodwin L."/>
            <person name="Pitluck S."/>
            <person name="Peters L."/>
            <person name="Kyrpides N."/>
            <person name="Mavromatis K."/>
            <person name="Ivanova N."/>
            <person name="Ovchinnikova G."/>
            <person name="Zhang X."/>
            <person name="Misra M."/>
            <person name="Detter J.C."/>
            <person name="Tapia R."/>
            <person name="Han C."/>
            <person name="Land M."/>
            <person name="Hauser L."/>
            <person name="Markowitz V."/>
            <person name="Cheng J.-F."/>
            <person name="Hugenholtz P."/>
            <person name="Woyke T."/>
            <person name="Wu D."/>
            <person name="Tindall B."/>
            <person name="Faehrich R."/>
            <person name="Brambilla E."/>
            <person name="Klenk H.-P."/>
            <person name="Eisen J.A."/>
        </authorList>
    </citation>
    <scope>NUCLEOTIDE SEQUENCE [LARGE SCALE GENOMIC DNA]</scope>
    <source>
        <strain evidence="2">ATCC 29530 / DSM 19594 / LMG 11500 / NCIMB 11436 / LSU 4</strain>
        <plasmid evidence="2">pRUNSL02</plasmid>
    </source>
</reference>
<organism evidence="1 2">
    <name type="scientific">Runella slithyformis (strain ATCC 29530 / DSM 19594 / LMG 11500 / NCIMB 11436 / LSU 4)</name>
    <dbReference type="NCBI Taxonomy" id="761193"/>
    <lineage>
        <taxon>Bacteria</taxon>
        <taxon>Pseudomonadati</taxon>
        <taxon>Bacteroidota</taxon>
        <taxon>Cytophagia</taxon>
        <taxon>Cytophagales</taxon>
        <taxon>Spirosomataceae</taxon>
        <taxon>Runella</taxon>
    </lineage>
</organism>
<name>A0A7U4E932_RUNSL</name>
<dbReference type="Proteomes" id="UP000000493">
    <property type="component" value="Plasmid pRUNSL02"/>
</dbReference>
<gene>
    <name evidence="1" type="ordered locus">Runsl_5953</name>
</gene>
<keyword evidence="1" id="KW-0614">Plasmid</keyword>
<dbReference type="KEGG" id="rsi:Runsl_5953"/>
<proteinExistence type="predicted"/>
<keyword evidence="2" id="KW-1185">Reference proteome</keyword>
<evidence type="ECO:0000313" key="1">
    <source>
        <dbReference type="EMBL" id="AEI52089.1"/>
    </source>
</evidence>